<dbReference type="RefSeq" id="WP_167883920.1">
    <property type="nucleotide sequence ID" value="NZ_RQEQ01000068.1"/>
</dbReference>
<comment type="caution">
    <text evidence="1">The sequence shown here is derived from an EMBL/GenBank/DDBJ whole genome shotgun (WGS) entry which is preliminary data.</text>
</comment>
<evidence type="ECO:0000313" key="1">
    <source>
        <dbReference type="EMBL" id="TGM10133.1"/>
    </source>
</evidence>
<gene>
    <name evidence="1" type="ORF">EHQ90_19570</name>
</gene>
<reference evidence="2" key="1">
    <citation type="journal article" date="2019" name="PLoS Negl. Trop. Dis.">
        <title>Revisiting the worldwide diversity of Leptospira species in the environment.</title>
        <authorList>
            <person name="Vincent A.T."/>
            <person name="Schiettekatte O."/>
            <person name="Bourhy P."/>
            <person name="Veyrier F.J."/>
            <person name="Picardeau M."/>
        </authorList>
    </citation>
    <scope>NUCLEOTIDE SEQUENCE [LARGE SCALE GENOMIC DNA]</scope>
    <source>
        <strain evidence="2">201702407</strain>
    </source>
</reference>
<protein>
    <submittedName>
        <fullName evidence="1">Type II toxin-antitoxin system PemK/MazF family toxin</fullName>
    </submittedName>
</protein>
<feature type="non-terminal residue" evidence="1">
    <location>
        <position position="1"/>
    </location>
</feature>
<accession>A0ABY2MWB0</accession>
<evidence type="ECO:0000313" key="2">
    <source>
        <dbReference type="Proteomes" id="UP000297422"/>
    </source>
</evidence>
<dbReference type="InterPro" id="IPR011067">
    <property type="entry name" value="Plasmid_toxin/cell-grow_inhib"/>
</dbReference>
<dbReference type="Pfam" id="PF02452">
    <property type="entry name" value="PemK_toxin"/>
    <property type="match status" value="1"/>
</dbReference>
<dbReference type="EMBL" id="RQGT01000121">
    <property type="protein sequence ID" value="TGM10133.1"/>
    <property type="molecule type" value="Genomic_DNA"/>
</dbReference>
<dbReference type="SUPFAM" id="SSF50118">
    <property type="entry name" value="Cell growth inhibitor/plasmid maintenance toxic component"/>
    <property type="match status" value="1"/>
</dbReference>
<keyword evidence="2" id="KW-1185">Reference proteome</keyword>
<proteinExistence type="predicted"/>
<dbReference type="Gene3D" id="2.30.30.110">
    <property type="match status" value="1"/>
</dbReference>
<sequence length="51" mass="5657">KKESNLSKDSVVNVSQIVTLDKERFLERVGKLKSSKINEVEAGLKLITGLN</sequence>
<organism evidence="1 2">
    <name type="scientific">Leptospira stimsonii</name>
    <dbReference type="NCBI Taxonomy" id="2202203"/>
    <lineage>
        <taxon>Bacteria</taxon>
        <taxon>Pseudomonadati</taxon>
        <taxon>Spirochaetota</taxon>
        <taxon>Spirochaetia</taxon>
        <taxon>Leptospirales</taxon>
        <taxon>Leptospiraceae</taxon>
        <taxon>Leptospira</taxon>
    </lineage>
</organism>
<name>A0ABY2MWB0_9LEPT</name>
<dbReference type="Proteomes" id="UP000297422">
    <property type="component" value="Unassembled WGS sequence"/>
</dbReference>
<dbReference type="InterPro" id="IPR003477">
    <property type="entry name" value="PemK-like"/>
</dbReference>